<evidence type="ECO:0000313" key="1">
    <source>
        <dbReference type="EMBL" id="GCB62272.1"/>
    </source>
</evidence>
<name>A0A401NN41_SCYTO</name>
<proteinExistence type="predicted"/>
<organism evidence="1 2">
    <name type="scientific">Scyliorhinus torazame</name>
    <name type="common">Cloudy catshark</name>
    <name type="synonym">Catulus torazame</name>
    <dbReference type="NCBI Taxonomy" id="75743"/>
    <lineage>
        <taxon>Eukaryota</taxon>
        <taxon>Metazoa</taxon>
        <taxon>Chordata</taxon>
        <taxon>Craniata</taxon>
        <taxon>Vertebrata</taxon>
        <taxon>Chondrichthyes</taxon>
        <taxon>Elasmobranchii</taxon>
        <taxon>Galeomorphii</taxon>
        <taxon>Galeoidea</taxon>
        <taxon>Carcharhiniformes</taxon>
        <taxon>Scyliorhinidae</taxon>
        <taxon>Scyliorhinus</taxon>
    </lineage>
</organism>
<sequence length="54" mass="6212">LCWAKSSLQNVHSYHNPLQGASASFIHRLTEIASLECDTIRQEKIRKLKKRSDC</sequence>
<dbReference type="EMBL" id="BFAA01007777">
    <property type="protein sequence ID" value="GCB62272.1"/>
    <property type="molecule type" value="Genomic_DNA"/>
</dbReference>
<dbReference type="AlphaFoldDB" id="A0A401NN41"/>
<dbReference type="OrthoDB" id="9888309at2759"/>
<dbReference type="Proteomes" id="UP000288216">
    <property type="component" value="Unassembled WGS sequence"/>
</dbReference>
<comment type="caution">
    <text evidence="1">The sequence shown here is derived from an EMBL/GenBank/DDBJ whole genome shotgun (WGS) entry which is preliminary data.</text>
</comment>
<keyword evidence="2" id="KW-1185">Reference proteome</keyword>
<protein>
    <submittedName>
        <fullName evidence="1">Uncharacterized protein</fullName>
    </submittedName>
</protein>
<reference evidence="1 2" key="1">
    <citation type="journal article" date="2018" name="Nat. Ecol. Evol.">
        <title>Shark genomes provide insights into elasmobranch evolution and the origin of vertebrates.</title>
        <authorList>
            <person name="Hara Y"/>
            <person name="Yamaguchi K"/>
            <person name="Onimaru K"/>
            <person name="Kadota M"/>
            <person name="Koyanagi M"/>
            <person name="Keeley SD"/>
            <person name="Tatsumi K"/>
            <person name="Tanaka K"/>
            <person name="Motone F"/>
            <person name="Kageyama Y"/>
            <person name="Nozu R"/>
            <person name="Adachi N"/>
            <person name="Nishimura O"/>
            <person name="Nakagawa R"/>
            <person name="Tanegashima C"/>
            <person name="Kiyatake I"/>
            <person name="Matsumoto R"/>
            <person name="Murakumo K"/>
            <person name="Nishida K"/>
            <person name="Terakita A"/>
            <person name="Kuratani S"/>
            <person name="Sato K"/>
            <person name="Hyodo S Kuraku.S."/>
        </authorList>
    </citation>
    <scope>NUCLEOTIDE SEQUENCE [LARGE SCALE GENOMIC DNA]</scope>
</reference>
<accession>A0A401NN41</accession>
<dbReference type="Pfam" id="PF17690">
    <property type="entry name" value="DUF5537"/>
    <property type="match status" value="1"/>
</dbReference>
<dbReference type="InterPro" id="IPR040505">
    <property type="entry name" value="DUF5537"/>
</dbReference>
<evidence type="ECO:0000313" key="2">
    <source>
        <dbReference type="Proteomes" id="UP000288216"/>
    </source>
</evidence>
<feature type="non-terminal residue" evidence="1">
    <location>
        <position position="1"/>
    </location>
</feature>
<gene>
    <name evidence="1" type="ORF">scyTo_0014472</name>
</gene>